<dbReference type="PANTHER" id="PTHR33221:SF5">
    <property type="entry name" value="HTH-TYPE TRANSCRIPTIONAL REGULATOR ISCR"/>
    <property type="match status" value="1"/>
</dbReference>
<dbReference type="GO" id="GO:0005829">
    <property type="term" value="C:cytosol"/>
    <property type="evidence" value="ECO:0007669"/>
    <property type="project" value="TreeGrafter"/>
</dbReference>
<dbReference type="RefSeq" id="WP_162656547.1">
    <property type="nucleotide sequence ID" value="NZ_LR593887.1"/>
</dbReference>
<dbReference type="GO" id="GO:0003700">
    <property type="term" value="F:DNA-binding transcription factor activity"/>
    <property type="evidence" value="ECO:0007669"/>
    <property type="project" value="TreeGrafter"/>
</dbReference>
<dbReference type="AlphaFoldDB" id="A0A6C2YJ73"/>
<dbReference type="InterPro" id="IPR030489">
    <property type="entry name" value="TR_Rrf2-type_CS"/>
</dbReference>
<dbReference type="KEGG" id="tim:GMBLW1_26290"/>
<dbReference type="Proteomes" id="UP000464378">
    <property type="component" value="Chromosome"/>
</dbReference>
<evidence type="ECO:0000313" key="3">
    <source>
        <dbReference type="Proteomes" id="UP000464378"/>
    </source>
</evidence>
<dbReference type="InterPro" id="IPR036390">
    <property type="entry name" value="WH_DNA-bd_sf"/>
</dbReference>
<dbReference type="NCBIfam" id="TIGR00738">
    <property type="entry name" value="rrf2_super"/>
    <property type="match status" value="1"/>
</dbReference>
<accession>A0A6C2YJ73</accession>
<dbReference type="InterPro" id="IPR036388">
    <property type="entry name" value="WH-like_DNA-bd_sf"/>
</dbReference>
<organism evidence="2">
    <name type="scientific">Tuwongella immobilis</name>
    <dbReference type="NCBI Taxonomy" id="692036"/>
    <lineage>
        <taxon>Bacteria</taxon>
        <taxon>Pseudomonadati</taxon>
        <taxon>Planctomycetota</taxon>
        <taxon>Planctomycetia</taxon>
        <taxon>Gemmatales</taxon>
        <taxon>Gemmataceae</taxon>
        <taxon>Tuwongella</taxon>
    </lineage>
</organism>
<keyword evidence="1" id="KW-0238">DNA-binding</keyword>
<dbReference type="EMBL" id="LR593887">
    <property type="protein sequence ID" value="VTR98088.1"/>
    <property type="molecule type" value="Genomic_DNA"/>
</dbReference>
<dbReference type="Pfam" id="PF02082">
    <property type="entry name" value="Rrf2"/>
    <property type="match status" value="1"/>
</dbReference>
<dbReference type="GO" id="GO:0003677">
    <property type="term" value="F:DNA binding"/>
    <property type="evidence" value="ECO:0007669"/>
    <property type="project" value="UniProtKB-KW"/>
</dbReference>
<evidence type="ECO:0000256" key="1">
    <source>
        <dbReference type="ARBA" id="ARBA00023125"/>
    </source>
</evidence>
<name>A0A6C2YJ73_9BACT</name>
<dbReference type="PROSITE" id="PS01332">
    <property type="entry name" value="HTH_RRF2_1"/>
    <property type="match status" value="1"/>
</dbReference>
<dbReference type="InParanoid" id="A0A6C2YJ73"/>
<proteinExistence type="predicted"/>
<reference evidence="2" key="1">
    <citation type="submission" date="2019-04" db="EMBL/GenBank/DDBJ databases">
        <authorList>
            <consortium name="Science for Life Laboratories"/>
        </authorList>
    </citation>
    <scope>NUCLEOTIDE SEQUENCE</scope>
    <source>
        <strain evidence="2">MBLW1</strain>
    </source>
</reference>
<dbReference type="Gene3D" id="1.10.10.10">
    <property type="entry name" value="Winged helix-like DNA-binding domain superfamily/Winged helix DNA-binding domain"/>
    <property type="match status" value="1"/>
</dbReference>
<sequence length="143" mass="15697">MLFSKKAEYACVAMLDLAVRHQSPQPVRLKAIADANEIPDRFLVQIMLQLKGAGLVLSTRGASGGYLLATPPDKISLASIIDVIDRTDPPPPETVSPTASILVRTIREAWGDILQAQRRILETTTLADLVRRSETVNDFAYQI</sequence>
<gene>
    <name evidence="2" type="ORF">GMBLW1_26290</name>
</gene>
<dbReference type="EMBL" id="LR586016">
    <property type="protein sequence ID" value="VIP01331.1"/>
    <property type="molecule type" value="Genomic_DNA"/>
</dbReference>
<evidence type="ECO:0008006" key="4">
    <source>
        <dbReference type="Google" id="ProtNLM"/>
    </source>
</evidence>
<protein>
    <recommendedName>
        <fullName evidence="4">Rrf2 family transcriptional regulator</fullName>
    </recommendedName>
</protein>
<dbReference type="SUPFAM" id="SSF46785">
    <property type="entry name" value="Winged helix' DNA-binding domain"/>
    <property type="match status" value="1"/>
</dbReference>
<dbReference type="PROSITE" id="PS51197">
    <property type="entry name" value="HTH_RRF2_2"/>
    <property type="match status" value="1"/>
</dbReference>
<dbReference type="InterPro" id="IPR000944">
    <property type="entry name" value="Tscrpt_reg_Rrf2"/>
</dbReference>
<keyword evidence="3" id="KW-1185">Reference proteome</keyword>
<evidence type="ECO:0000313" key="2">
    <source>
        <dbReference type="EMBL" id="VIP01331.1"/>
    </source>
</evidence>
<dbReference type="FunCoup" id="A0A6C2YJ73">
    <property type="interactions" value="249"/>
</dbReference>
<dbReference type="PANTHER" id="PTHR33221">
    <property type="entry name" value="WINGED HELIX-TURN-HELIX TRANSCRIPTIONAL REGULATOR, RRF2 FAMILY"/>
    <property type="match status" value="1"/>
</dbReference>